<dbReference type="Proteomes" id="UP000027178">
    <property type="component" value="Unassembled WGS sequence"/>
</dbReference>
<sequence length="299" mass="31253">MARGWTRVTGWAAVLSSVFAAGHGTAVALLPSGQAAGTAERVLPGAVAVLCALGWLAAAALDRRRAPLRKDTGAGRPSWLLAGLIGIGMVLASVAALAQANGPDQADGRQLRRIAQAGGVERQLPIVAVRSESEELGRVNRRRVLRTTVDLQVPYAAGPRTVTTQVETNGRPHAGDLVTARFAPTAPELGVRAEREMTVDGLGLIWILGLGAVCLVFTPIVTIDSRARIHAWRRYRPDVHLPSLALLALGAAAAAYVGLALPSPWLGWPLAGLAAATPWLCLTLAGRASSEERERPAAG</sequence>
<keyword evidence="1" id="KW-0812">Transmembrane</keyword>
<dbReference type="AlphaFoldDB" id="A0A066Z2E3"/>
<evidence type="ECO:0000313" key="2">
    <source>
        <dbReference type="EMBL" id="KDN87948.1"/>
    </source>
</evidence>
<evidence type="ECO:0000313" key="3">
    <source>
        <dbReference type="Proteomes" id="UP000027178"/>
    </source>
</evidence>
<dbReference type="PATRIC" id="fig|1348663.4.peg.255"/>
<protein>
    <submittedName>
        <fullName evidence="2">Uncharacterized protein</fullName>
    </submittedName>
</protein>
<feature type="transmembrane region" description="Helical" evidence="1">
    <location>
        <begin position="81"/>
        <end position="100"/>
    </location>
</feature>
<dbReference type="eggNOG" id="ENOG5031CNE">
    <property type="taxonomic scope" value="Bacteria"/>
</dbReference>
<proteinExistence type="predicted"/>
<feature type="transmembrane region" description="Helical" evidence="1">
    <location>
        <begin position="42"/>
        <end position="61"/>
    </location>
</feature>
<name>A0A066Z2E3_9ACTN</name>
<dbReference type="HOGENOM" id="CLU_929935_0_0_11"/>
<keyword evidence="3" id="KW-1185">Reference proteome</keyword>
<dbReference type="EMBL" id="JNBY01000013">
    <property type="protein sequence ID" value="KDN87948.1"/>
    <property type="molecule type" value="Genomic_DNA"/>
</dbReference>
<dbReference type="RefSeq" id="WP_035858242.1">
    <property type="nucleotide sequence ID" value="NZ_KK853997.1"/>
</dbReference>
<keyword evidence="1" id="KW-0472">Membrane</keyword>
<gene>
    <name evidence="2" type="ORF">KCH_02750</name>
</gene>
<keyword evidence="1" id="KW-1133">Transmembrane helix</keyword>
<accession>A0A066Z2E3</accession>
<dbReference type="OrthoDB" id="4157495at2"/>
<organism evidence="2 3">
    <name type="scientific">Kitasatospora cheerisanensis KCTC 2395</name>
    <dbReference type="NCBI Taxonomy" id="1348663"/>
    <lineage>
        <taxon>Bacteria</taxon>
        <taxon>Bacillati</taxon>
        <taxon>Actinomycetota</taxon>
        <taxon>Actinomycetes</taxon>
        <taxon>Kitasatosporales</taxon>
        <taxon>Streptomycetaceae</taxon>
        <taxon>Kitasatospora</taxon>
    </lineage>
</organism>
<evidence type="ECO:0000256" key="1">
    <source>
        <dbReference type="SAM" id="Phobius"/>
    </source>
</evidence>
<comment type="caution">
    <text evidence="2">The sequence shown here is derived from an EMBL/GenBank/DDBJ whole genome shotgun (WGS) entry which is preliminary data.</text>
</comment>
<feature type="transmembrane region" description="Helical" evidence="1">
    <location>
        <begin position="204"/>
        <end position="223"/>
    </location>
</feature>
<reference evidence="2 3" key="1">
    <citation type="submission" date="2014-05" db="EMBL/GenBank/DDBJ databases">
        <title>Draft Genome Sequence of Kitasatospora cheerisanensis KCTC 2395.</title>
        <authorList>
            <person name="Nam D.H."/>
        </authorList>
    </citation>
    <scope>NUCLEOTIDE SEQUENCE [LARGE SCALE GENOMIC DNA]</scope>
    <source>
        <strain evidence="2 3">KCTC 2395</strain>
    </source>
</reference>
<feature type="transmembrane region" description="Helical" evidence="1">
    <location>
        <begin position="244"/>
        <end position="261"/>
    </location>
</feature>